<gene>
    <name evidence="3" type="primary">LOC109045035</name>
</gene>
<organism evidence="3">
    <name type="scientific">Cyprinus carpio</name>
    <name type="common">Common carp</name>
    <dbReference type="NCBI Taxonomy" id="7962"/>
    <lineage>
        <taxon>Eukaryota</taxon>
        <taxon>Metazoa</taxon>
        <taxon>Chordata</taxon>
        <taxon>Craniata</taxon>
        <taxon>Vertebrata</taxon>
        <taxon>Euteleostomi</taxon>
        <taxon>Actinopterygii</taxon>
        <taxon>Neopterygii</taxon>
        <taxon>Teleostei</taxon>
        <taxon>Ostariophysi</taxon>
        <taxon>Cypriniformes</taxon>
        <taxon>Cyprinidae</taxon>
        <taxon>Cyprininae</taxon>
        <taxon>Cyprinus</taxon>
    </lineage>
</organism>
<protein>
    <submittedName>
        <fullName evidence="3">Uncharacterized protein LOC109045035</fullName>
    </submittedName>
</protein>
<reference evidence="3" key="1">
    <citation type="submission" date="2025-08" db="UniProtKB">
        <authorList>
            <consortium name="RefSeq"/>
        </authorList>
    </citation>
    <scope>IDENTIFICATION</scope>
    <source>
        <tissue evidence="3">Muscle</tissue>
    </source>
</reference>
<dbReference type="OrthoDB" id="7683421at2759"/>
<evidence type="ECO:0000313" key="3">
    <source>
        <dbReference type="RefSeq" id="XP_042577290.1"/>
    </source>
</evidence>
<name>A0A9Q9W5N5_CYPCA</name>
<dbReference type="RefSeq" id="XP_042577290.1">
    <property type="nucleotide sequence ID" value="XM_042721356.1"/>
</dbReference>
<accession>A0A9Q9W5N5</accession>
<proteinExistence type="predicted"/>
<evidence type="ECO:0000256" key="1">
    <source>
        <dbReference type="SAM" id="Coils"/>
    </source>
</evidence>
<dbReference type="Proteomes" id="UP001155660">
    <property type="component" value="Chromosome B3"/>
</dbReference>
<sequence length="275" mass="30814">MALRVRGRHYGLKAAEIVSASLRATQPNCEEDGQAVKTQAVFCNKLQKLPVHQKRFGISSISKGCTKVCHVPPPSKHRTYRVCSAHFHSSQFKRPSDVHGGLKWDAVPTKIEASNPPPPLDVERKRKPPKTRQELPRKKRKQSHVPPPSEDQHTGEAVVGPSSWAQCTEEAVAGPSTMEEGDIEDVSVAPSSVQRHVRTAAVREHSLTMKIRDLKNQVSKLRSKVKQLRQTKVSRAGDKERVMKELQRLLPAKAFAHTITHVTRFVRRLQVEQLG</sequence>
<dbReference type="AlphaFoldDB" id="A0A9Q9W5N5"/>
<feature type="coiled-coil region" evidence="1">
    <location>
        <begin position="204"/>
        <end position="231"/>
    </location>
</feature>
<keyword evidence="1" id="KW-0175">Coiled coil</keyword>
<dbReference type="GeneID" id="109045035"/>
<dbReference type="KEGG" id="ccar:109045035"/>
<evidence type="ECO:0000256" key="2">
    <source>
        <dbReference type="SAM" id="MobiDB-lite"/>
    </source>
</evidence>
<feature type="region of interest" description="Disordered" evidence="2">
    <location>
        <begin position="109"/>
        <end position="161"/>
    </location>
</feature>